<evidence type="ECO:0000313" key="3">
    <source>
        <dbReference type="EMBL" id="PQV63384.1"/>
    </source>
</evidence>
<feature type="transmembrane region" description="Helical" evidence="1">
    <location>
        <begin position="31"/>
        <end position="52"/>
    </location>
</feature>
<sequence>MWIIPALLSAFFTALIALVSKIGLAKVDSSLGFAIQSIVTMIFAVGYVAITGKARDLTSIEGRAWPFLLGAGALSAIAYLFYFSAIKLGDVSRVAPIDRLSLVFSVVLAAMFLSEKVNGPTIFGVSLMAIGALIVAAWGSAK</sequence>
<keyword evidence="1" id="KW-0472">Membrane</keyword>
<dbReference type="InterPro" id="IPR037185">
    <property type="entry name" value="EmrE-like"/>
</dbReference>
<dbReference type="GO" id="GO:0016020">
    <property type="term" value="C:membrane"/>
    <property type="evidence" value="ECO:0007669"/>
    <property type="project" value="InterPro"/>
</dbReference>
<dbReference type="Pfam" id="PF00892">
    <property type="entry name" value="EamA"/>
    <property type="match status" value="1"/>
</dbReference>
<comment type="caution">
    <text evidence="3">The sequence shown here is derived from an EMBL/GenBank/DDBJ whole genome shotgun (WGS) entry which is preliminary data.</text>
</comment>
<dbReference type="Gene3D" id="1.10.3730.20">
    <property type="match status" value="1"/>
</dbReference>
<proteinExistence type="predicted"/>
<feature type="transmembrane region" description="Helical" evidence="1">
    <location>
        <begin position="121"/>
        <end position="141"/>
    </location>
</feature>
<dbReference type="SUPFAM" id="SSF103481">
    <property type="entry name" value="Multidrug resistance efflux transporter EmrE"/>
    <property type="match status" value="1"/>
</dbReference>
<keyword evidence="4" id="KW-1185">Reference proteome</keyword>
<feature type="domain" description="EamA" evidence="2">
    <location>
        <begin position="2"/>
        <end position="135"/>
    </location>
</feature>
<protein>
    <submittedName>
        <fullName evidence="3">Transporter family protein</fullName>
    </submittedName>
</protein>
<evidence type="ECO:0000313" key="4">
    <source>
        <dbReference type="Proteomes" id="UP000237684"/>
    </source>
</evidence>
<dbReference type="AlphaFoldDB" id="A0A2S8SRF0"/>
<keyword evidence="1" id="KW-0812">Transmembrane</keyword>
<accession>A0A2S8SRF0</accession>
<evidence type="ECO:0000259" key="2">
    <source>
        <dbReference type="Pfam" id="PF00892"/>
    </source>
</evidence>
<organism evidence="3 4">
    <name type="scientific">Abditibacterium utsteinense</name>
    <dbReference type="NCBI Taxonomy" id="1960156"/>
    <lineage>
        <taxon>Bacteria</taxon>
        <taxon>Pseudomonadati</taxon>
        <taxon>Abditibacteriota</taxon>
        <taxon>Abditibacteriia</taxon>
        <taxon>Abditibacteriales</taxon>
        <taxon>Abditibacteriaceae</taxon>
        <taxon>Abditibacterium</taxon>
    </lineage>
</organism>
<dbReference type="Proteomes" id="UP000237684">
    <property type="component" value="Unassembled WGS sequence"/>
</dbReference>
<evidence type="ECO:0000256" key="1">
    <source>
        <dbReference type="SAM" id="Phobius"/>
    </source>
</evidence>
<reference evidence="3 4" key="1">
    <citation type="journal article" date="2018" name="Syst. Appl. Microbiol.">
        <title>Abditibacterium utsteinense sp. nov., the first cultivated member of candidate phylum FBP, isolated from ice-free Antarctic soil samples.</title>
        <authorList>
            <person name="Tahon G."/>
            <person name="Tytgat B."/>
            <person name="Lebbe L."/>
            <person name="Carlier A."/>
            <person name="Willems A."/>
        </authorList>
    </citation>
    <scope>NUCLEOTIDE SEQUENCE [LARGE SCALE GENOMIC DNA]</scope>
    <source>
        <strain evidence="3 4">LMG 29911</strain>
    </source>
</reference>
<feature type="transmembrane region" description="Helical" evidence="1">
    <location>
        <begin position="64"/>
        <end position="85"/>
    </location>
</feature>
<dbReference type="InterPro" id="IPR000620">
    <property type="entry name" value="EamA_dom"/>
</dbReference>
<dbReference type="EMBL" id="NIGF01000012">
    <property type="protein sequence ID" value="PQV63384.1"/>
    <property type="molecule type" value="Genomic_DNA"/>
</dbReference>
<dbReference type="InParanoid" id="A0A2S8SRF0"/>
<gene>
    <name evidence="3" type="ORF">B1R32_11239</name>
</gene>
<name>A0A2S8SRF0_9BACT</name>
<keyword evidence="1" id="KW-1133">Transmembrane helix</keyword>